<dbReference type="SUPFAM" id="SSF103025">
    <property type="entry name" value="Folate-binding domain"/>
    <property type="match status" value="1"/>
</dbReference>
<dbReference type="EMBL" id="QPMK01000006">
    <property type="protein sequence ID" value="RDD66397.1"/>
    <property type="molecule type" value="Genomic_DNA"/>
</dbReference>
<dbReference type="Proteomes" id="UP000253977">
    <property type="component" value="Unassembled WGS sequence"/>
</dbReference>
<gene>
    <name evidence="1" type="ORF">DU478_10835</name>
</gene>
<dbReference type="AlphaFoldDB" id="A0A369TQJ2"/>
<sequence>MGELEARSPCDVLLPITRGGWTLSEVDTGRITSIAPFAGQEAALSGALQTAYGLGFPEPGHSAEADGARILWSGRRQAFLLGPEPDAALARHAAVTDQSDGWAALHLSGAGCEAVLARLVPLDLRAEVFAPGCTARSLLQHCHVSVTRLDDTGFLILGYRSMAGTLVHELDTAMSSLAARSGA</sequence>
<evidence type="ECO:0000313" key="1">
    <source>
        <dbReference type="EMBL" id="RDD66397.1"/>
    </source>
</evidence>
<protein>
    <submittedName>
        <fullName evidence="1">Sarcosine oxidase subunit gamma</fullName>
    </submittedName>
</protein>
<reference evidence="1 2" key="1">
    <citation type="submission" date="2018-07" db="EMBL/GenBank/DDBJ databases">
        <title>Thalassococcus profundi sp. nov., a marine bacterium isolated from deep seawater of Okinawa Trough.</title>
        <authorList>
            <person name="Yu M."/>
        </authorList>
    </citation>
    <scope>NUCLEOTIDE SEQUENCE [LARGE SCALE GENOMIC DNA]</scope>
    <source>
        <strain evidence="1 2">WRAS1</strain>
    </source>
</reference>
<dbReference type="Gene3D" id="3.30.1360.120">
    <property type="entry name" value="Probable tRNA modification gtpase trme, domain 1"/>
    <property type="match status" value="1"/>
</dbReference>
<comment type="caution">
    <text evidence="1">The sequence shown here is derived from an EMBL/GenBank/DDBJ whole genome shotgun (WGS) entry which is preliminary data.</text>
</comment>
<evidence type="ECO:0000313" key="2">
    <source>
        <dbReference type="Proteomes" id="UP000253977"/>
    </source>
</evidence>
<keyword evidence="2" id="KW-1185">Reference proteome</keyword>
<name>A0A369TQJ2_9RHOB</name>
<proteinExistence type="predicted"/>
<dbReference type="InterPro" id="IPR027266">
    <property type="entry name" value="TrmE/GcvT-like"/>
</dbReference>
<accession>A0A369TQJ2</accession>
<organism evidence="1 2">
    <name type="scientific">Thalassococcus profundi</name>
    <dbReference type="NCBI Taxonomy" id="2282382"/>
    <lineage>
        <taxon>Bacteria</taxon>
        <taxon>Pseudomonadati</taxon>
        <taxon>Pseudomonadota</taxon>
        <taxon>Alphaproteobacteria</taxon>
        <taxon>Rhodobacterales</taxon>
        <taxon>Roseobacteraceae</taxon>
        <taxon>Thalassococcus</taxon>
    </lineage>
</organism>
<dbReference type="OrthoDB" id="7350722at2"/>
<dbReference type="RefSeq" id="WP_114510969.1">
    <property type="nucleotide sequence ID" value="NZ_QPMK01000006.1"/>
</dbReference>